<name>A0AAE0T5Y4_9BIVA</name>
<evidence type="ECO:0008006" key="3">
    <source>
        <dbReference type="Google" id="ProtNLM"/>
    </source>
</evidence>
<dbReference type="GO" id="GO:0004190">
    <property type="term" value="F:aspartic-type endopeptidase activity"/>
    <property type="evidence" value="ECO:0007669"/>
    <property type="project" value="InterPro"/>
</dbReference>
<dbReference type="Proteomes" id="UP001195483">
    <property type="component" value="Unassembled WGS sequence"/>
</dbReference>
<gene>
    <name evidence="1" type="ORF">CHS0354_042905</name>
</gene>
<accession>A0AAE0T5Y4</accession>
<dbReference type="EMBL" id="JAEAOA010002358">
    <property type="protein sequence ID" value="KAK3603895.1"/>
    <property type="molecule type" value="Genomic_DNA"/>
</dbReference>
<proteinExistence type="predicted"/>
<evidence type="ECO:0000313" key="2">
    <source>
        <dbReference type="Proteomes" id="UP001195483"/>
    </source>
</evidence>
<dbReference type="GO" id="GO:0006508">
    <property type="term" value="P:proteolysis"/>
    <property type="evidence" value="ECO:0007669"/>
    <property type="project" value="InterPro"/>
</dbReference>
<comment type="caution">
    <text evidence="1">The sequence shown here is derived from an EMBL/GenBank/DDBJ whole genome shotgun (WGS) entry which is preliminary data.</text>
</comment>
<dbReference type="InterPro" id="IPR001969">
    <property type="entry name" value="Aspartic_peptidase_AS"/>
</dbReference>
<keyword evidence="2" id="KW-1185">Reference proteome</keyword>
<dbReference type="PANTHER" id="PTHR45823:SF1">
    <property type="entry name" value="T-SNARE COILED-COIL HOMOLOGY DOMAIN-CONTAINING PROTEIN"/>
    <property type="match status" value="1"/>
</dbReference>
<organism evidence="1 2">
    <name type="scientific">Potamilus streckersoni</name>
    <dbReference type="NCBI Taxonomy" id="2493646"/>
    <lineage>
        <taxon>Eukaryota</taxon>
        <taxon>Metazoa</taxon>
        <taxon>Spiralia</taxon>
        <taxon>Lophotrochozoa</taxon>
        <taxon>Mollusca</taxon>
        <taxon>Bivalvia</taxon>
        <taxon>Autobranchia</taxon>
        <taxon>Heteroconchia</taxon>
        <taxon>Palaeoheterodonta</taxon>
        <taxon>Unionida</taxon>
        <taxon>Unionoidea</taxon>
        <taxon>Unionidae</taxon>
        <taxon>Ambleminae</taxon>
        <taxon>Lampsilini</taxon>
        <taxon>Potamilus</taxon>
    </lineage>
</organism>
<dbReference type="PANTHER" id="PTHR45823">
    <property type="entry name" value="T-SNARE COILED-COIL HOMOLOGY DOMAIN-CONTAINING PROTEIN"/>
    <property type="match status" value="1"/>
</dbReference>
<dbReference type="SUPFAM" id="SSF50630">
    <property type="entry name" value="Acid proteases"/>
    <property type="match status" value="1"/>
</dbReference>
<reference evidence="1" key="2">
    <citation type="journal article" date="2021" name="Genome Biol. Evol.">
        <title>Developing a high-quality reference genome for a parasitic bivalve with doubly uniparental inheritance (Bivalvia: Unionida).</title>
        <authorList>
            <person name="Smith C.H."/>
        </authorList>
    </citation>
    <scope>NUCLEOTIDE SEQUENCE</scope>
    <source>
        <strain evidence="1">CHS0354</strain>
        <tissue evidence="1">Mantle</tissue>
    </source>
</reference>
<dbReference type="PROSITE" id="PS00141">
    <property type="entry name" value="ASP_PROTEASE"/>
    <property type="match status" value="1"/>
</dbReference>
<sequence>MLPHSIRQPRFVFDRNNHGEPVQPMPYGNSYRRNDSKYYKPATYDGLTHWQDYLLHFELLAEINQWDEHQKALELATSLRGAAQRVLSDILPDMRKTYRSLINALEARFEPGKLLELYRAHSKSRLRKKDEPSHRISTGLVILAYPTAPLQECQGPRKRALAEATDPASAYVQYQRPTNEVKHCLQDGLYIEVTISDIGVNALIDTGSTTTVLNPQKYYAISDPLRPSLQSGYGQLRIADGGMVTSLGSAKFRIMINGK</sequence>
<evidence type="ECO:0000313" key="1">
    <source>
        <dbReference type="EMBL" id="KAK3603895.1"/>
    </source>
</evidence>
<dbReference type="InterPro" id="IPR021109">
    <property type="entry name" value="Peptidase_aspartic_dom_sf"/>
</dbReference>
<reference evidence="1" key="3">
    <citation type="submission" date="2023-05" db="EMBL/GenBank/DDBJ databases">
        <authorList>
            <person name="Smith C.H."/>
        </authorList>
    </citation>
    <scope>NUCLEOTIDE SEQUENCE</scope>
    <source>
        <strain evidence="1">CHS0354</strain>
        <tissue evidence="1">Mantle</tissue>
    </source>
</reference>
<protein>
    <recommendedName>
        <fullName evidence="3">Peptidase A2 domain-containing protein</fullName>
    </recommendedName>
</protein>
<reference evidence="1" key="1">
    <citation type="journal article" date="2021" name="Genome Biol. Evol.">
        <title>A High-Quality Reference Genome for a Parasitic Bivalve with Doubly Uniparental Inheritance (Bivalvia: Unionida).</title>
        <authorList>
            <person name="Smith C.H."/>
        </authorList>
    </citation>
    <scope>NUCLEOTIDE SEQUENCE</scope>
    <source>
        <strain evidence="1">CHS0354</strain>
    </source>
</reference>
<dbReference type="AlphaFoldDB" id="A0AAE0T5Y4"/>